<organism evidence="1 2">
    <name type="scientific">candidate division CSSED10-310 bacterium</name>
    <dbReference type="NCBI Taxonomy" id="2855610"/>
    <lineage>
        <taxon>Bacteria</taxon>
        <taxon>Bacteria division CSSED10-310</taxon>
    </lineage>
</organism>
<dbReference type="EMBL" id="JBHPBY010000295">
    <property type="protein sequence ID" value="MFC1852305.1"/>
    <property type="molecule type" value="Genomic_DNA"/>
</dbReference>
<sequence length="480" mass="54331">MSFFRKSKKKIQSLLGIFTVLIYSSQARCEFVEFDSDRWELKPGSTVEQYLDHKSLKGSATLKDLEFGNGIIELDVAFEGGRCYPGVNFRIESAGNNEQFYIRPHRTKQADALQYTPVFNGLNGWQLYNGEGFTAVADIPYQRWLHIKLVVSGKQAWIYLDNADSPALIITDLKHGVSKGAVGVFGPVNGQAHFANFKVEVNDDLTLETPPYANTPPGVIRDWSLSQSFKLSQIDFEQYPDEKLAATINWQKVKSEPGGLLDIARFEGRKGPGPDCVYAKTTIKADEEHRKQITFGYSDAISIFCNGEILFTGVSAYRQRDPSFLGIVGLFDAVYLPLQKGDNELVLLVAETFGGWGFMCRDEKAIFLDSSLHKKWEQKNGFNMPESVVYDPTRNVLAGHSPFPIRMNLRDMAPLGHNLFQNSLLGVKCRKQTGCRAYQNQLVWQSSGISSLWWKEKMWSKLTWNRVRFQTDMLCPSQCF</sequence>
<reference evidence="1 2" key="1">
    <citation type="submission" date="2024-09" db="EMBL/GenBank/DDBJ databases">
        <title>Laminarin stimulates single cell rates of sulfate reduction while oxygen inhibits transcriptomic activity in coastal marine sediment.</title>
        <authorList>
            <person name="Lindsay M."/>
            <person name="Orcutt B."/>
            <person name="Emerson D."/>
            <person name="Stepanauskas R."/>
            <person name="D'Angelo T."/>
        </authorList>
    </citation>
    <scope>NUCLEOTIDE SEQUENCE [LARGE SCALE GENOMIC DNA]</scope>
    <source>
        <strain evidence="1">SAG AM-311-K15</strain>
    </source>
</reference>
<keyword evidence="2" id="KW-1185">Reference proteome</keyword>
<dbReference type="Gene3D" id="2.60.120.560">
    <property type="entry name" value="Exo-inulinase, domain 1"/>
    <property type="match status" value="1"/>
</dbReference>
<name>A0ABV6Z1I4_UNCC1</name>
<evidence type="ECO:0000313" key="1">
    <source>
        <dbReference type="EMBL" id="MFC1852305.1"/>
    </source>
</evidence>
<protein>
    <recommendedName>
        <fullName evidence="3">3-keto-disaccharide hydrolase domain-containing protein</fullName>
    </recommendedName>
</protein>
<evidence type="ECO:0008006" key="3">
    <source>
        <dbReference type="Google" id="ProtNLM"/>
    </source>
</evidence>
<accession>A0ABV6Z1I4</accession>
<gene>
    <name evidence="1" type="ORF">ACFL27_19075</name>
</gene>
<comment type="caution">
    <text evidence="1">The sequence shown here is derived from an EMBL/GenBank/DDBJ whole genome shotgun (WGS) entry which is preliminary data.</text>
</comment>
<evidence type="ECO:0000313" key="2">
    <source>
        <dbReference type="Proteomes" id="UP001594351"/>
    </source>
</evidence>
<dbReference type="Proteomes" id="UP001594351">
    <property type="component" value="Unassembled WGS sequence"/>
</dbReference>
<proteinExistence type="predicted"/>